<dbReference type="Gene3D" id="1.25.10.10">
    <property type="entry name" value="Leucine-rich Repeat Variant"/>
    <property type="match status" value="1"/>
</dbReference>
<dbReference type="AlphaFoldDB" id="Q55916"/>
<dbReference type="IntAct" id="Q55916">
    <property type="interactions" value="1"/>
</dbReference>
<evidence type="ECO:0000313" key="1">
    <source>
        <dbReference type="EMBL" id="BAA10679.1"/>
    </source>
</evidence>
<dbReference type="Pfam" id="PF08852">
    <property type="entry name" value="DUF1822"/>
    <property type="match status" value="1"/>
</dbReference>
<dbReference type="KEGG" id="syn:sll0281"/>
<dbReference type="InterPro" id="IPR011989">
    <property type="entry name" value="ARM-like"/>
</dbReference>
<name>Q55916_SYNY3</name>
<keyword evidence="2" id="KW-1185">Reference proteome</keyword>
<dbReference type="STRING" id="1148.gene:10500183"/>
<dbReference type="InParanoid" id="Q55916"/>
<evidence type="ECO:0000313" key="2">
    <source>
        <dbReference type="Proteomes" id="UP000001425"/>
    </source>
</evidence>
<protein>
    <submittedName>
        <fullName evidence="1">Sll0281 protein</fullName>
    </submittedName>
</protein>
<reference evidence="1 2" key="2">
    <citation type="journal article" date="1996" name="DNA Res.">
        <title>Sequence analysis of the genome of the unicellular cyanobacterium Synechocystis sp. strain PCC6803. II. Sequence determination of the entire genome and assignment of potential protein-coding regions.</title>
        <authorList>
            <person name="Kaneko T."/>
            <person name="Sato S."/>
            <person name="Kotani H."/>
            <person name="Tanaka A."/>
            <person name="Asamizu E."/>
            <person name="Nakamura Y."/>
            <person name="Miyajima N."/>
            <person name="Hirosawa M."/>
            <person name="Sugiura M."/>
            <person name="Sasamoto S."/>
            <person name="Kimura T."/>
            <person name="Hosouchi T."/>
            <person name="Matsuno A."/>
            <person name="Muraki A."/>
            <person name="Nakazaki N."/>
            <person name="Naruo K."/>
            <person name="Okumura S."/>
            <person name="Shimpo S."/>
            <person name="Takeuchi C."/>
            <person name="Wada T."/>
            <person name="Watanabe A."/>
            <person name="Yamada M."/>
            <person name="Yasuda M."/>
            <person name="Tabata S."/>
        </authorList>
    </citation>
    <scope>NUCLEOTIDE SEQUENCE [LARGE SCALE GENOMIC DNA]</scope>
    <source>
        <strain evidence="2">ATCC 27184 / PCC 6803 / Kazusa</strain>
    </source>
</reference>
<dbReference type="Proteomes" id="UP000001425">
    <property type="component" value="Chromosome"/>
</dbReference>
<dbReference type="EnsemblBacteria" id="BAA10679">
    <property type="protein sequence ID" value="BAA10679"/>
    <property type="gene ID" value="BAA10679"/>
</dbReference>
<reference evidence="1 2" key="1">
    <citation type="journal article" date="1995" name="DNA Res.">
        <title>Sequence analysis of the genome of the unicellular cyanobacterium Synechocystis sp. strain PCC6803. I. Sequence features in the 1 Mb region from map positions 64% to 92% of the genome.</title>
        <authorList>
            <person name="Kaneko T."/>
            <person name="Tanaka A."/>
            <person name="Sato S."/>
            <person name="Kotani H."/>
            <person name="Sazuka T."/>
            <person name="Miyajima N."/>
            <person name="Sugiura M."/>
            <person name="Tabata S."/>
        </authorList>
    </citation>
    <scope>NUCLEOTIDE SEQUENCE [LARGE SCALE GENOMIC DNA]</scope>
    <source>
        <strain evidence="2">ATCC 27184 / PCC 6803 / Kazusa</strain>
    </source>
</reference>
<organism evidence="1 2">
    <name type="scientific">Synechocystis sp. (strain ATCC 27184 / PCC 6803 / Kazusa)</name>
    <dbReference type="NCBI Taxonomy" id="1111708"/>
    <lineage>
        <taxon>Bacteria</taxon>
        <taxon>Bacillati</taxon>
        <taxon>Cyanobacteriota</taxon>
        <taxon>Cyanophyceae</taxon>
        <taxon>Synechococcales</taxon>
        <taxon>Merismopediaceae</taxon>
        <taxon>Synechocystis</taxon>
    </lineage>
</organism>
<gene>
    <name evidence="1" type="ordered locus">sll0281</name>
</gene>
<proteinExistence type="predicted"/>
<dbReference type="eggNOG" id="COG1413">
    <property type="taxonomic scope" value="Bacteria"/>
</dbReference>
<dbReference type="PaxDb" id="1148-1001799"/>
<dbReference type="PIR" id="S76987">
    <property type="entry name" value="S76987"/>
</dbReference>
<accession>Q55916</accession>
<dbReference type="EMBL" id="BA000022">
    <property type="protein sequence ID" value="BAA10679.1"/>
    <property type="molecule type" value="Genomic_DNA"/>
</dbReference>
<dbReference type="InterPro" id="IPR014951">
    <property type="entry name" value="DUF1822"/>
</dbReference>
<sequence length="390" mass="43031">MVAIDNNLKIPLTSADHQWVKTIALQSGCQGEKLQRLIKNLLAVRAIAHWLEIYGIDYDEGESYSRQPPIHLGETVADLYLPNLGRLECRGIGHQEEEIYFGAESWQDRLGYAVVEISEDLRQGEIFGFLESFTAEIVPKQQLQPIEGLFRVIATAEQASMVLAPVEVVQNAVNRVTDVIQTWVERVTTTTWQLGTEQWVPQLIPVRSLGTVERIIDKFQGAKDEATKQRLIITLGELATENDQPQAIAKLVEIIDGTNNEDTRWLAAGTLARIDAKHPQAVHSVTKTIAHDLALGQIPLTLTVSLMPRGDHTIAGLITLQPLQSTQTLPAGLALALLTTDDQLIDSIGVGEEEQGGKNLLKMSLEIDPGSDFRIRVSLGELAVTEDIHL</sequence>